<evidence type="ECO:0000256" key="5">
    <source>
        <dbReference type="ARBA" id="ARBA00022691"/>
    </source>
</evidence>
<dbReference type="GO" id="GO:0003677">
    <property type="term" value="F:DNA binding"/>
    <property type="evidence" value="ECO:0007669"/>
    <property type="project" value="InterPro"/>
</dbReference>
<dbReference type="SUPFAM" id="SSF53335">
    <property type="entry name" value="S-adenosyl-L-methionine-dependent methyltransferases"/>
    <property type="match status" value="1"/>
</dbReference>
<accession>A0AAI9PBA8</accession>
<dbReference type="Gene3D" id="3.40.50.150">
    <property type="entry name" value="Vaccinia Virus protein VP39"/>
    <property type="match status" value="1"/>
</dbReference>
<reference evidence="8" key="1">
    <citation type="submission" date="2021-07" db="EMBL/GenBank/DDBJ databases">
        <title>Draft genome sequence of carbapenem-resistant Aeromonas spp. in Japan.</title>
        <authorList>
            <person name="Maehana S."/>
            <person name="Suzuki M."/>
            <person name="Kitasato H."/>
        </authorList>
    </citation>
    <scope>NUCLEOTIDE SEQUENCE</scope>
    <source>
        <strain evidence="8">KAM348</strain>
    </source>
</reference>
<organism evidence="8 9">
    <name type="scientific">Aeromonas caviae</name>
    <name type="common">Aeromonas punctata</name>
    <dbReference type="NCBI Taxonomy" id="648"/>
    <lineage>
        <taxon>Bacteria</taxon>
        <taxon>Pseudomonadati</taxon>
        <taxon>Pseudomonadota</taxon>
        <taxon>Gammaproteobacteria</taxon>
        <taxon>Aeromonadales</taxon>
        <taxon>Aeromonadaceae</taxon>
        <taxon>Aeromonas</taxon>
    </lineage>
</organism>
<sequence>MTGKTMEKLTAASPEAQSADLVAGNIEQLKALFPELITEGANGVAVNVDVLKALVGDATVTDADEKYGLNWHGKRRARQLALTPSTGTLRPCPEDSVDWDTTQNLMIEGDNLEVLKLLQKSYAGKVKLIYIDPPYNTGKDFVYPDNFQDNIKNYLELTGQVEGGQKISSNTEASGRFHTDWLNMMYPRLKLARNLMSSLGAIFISIDDNELANLKVICDDIFGQECYAGCVARVTGTPTGGGFRALVNETDNILIYLRQPDVEISGVGFTDEDAAIYDKEDANGKYLTRSLRRTGGEDRREDRPSMYYAVTAPDGQQVFPVAPAGYESRWICGKDRYEEMVSEGLIEWQKVTKDGREVWQVYQKFYLEGRLKQPSNLWSELEGNKKATRDLKALFDGEKVFSFPKPVGLIRHIIEMAASDKSAIVLDFFAGSGTTAHAVMAQNAFDSGCRRYIVAQLPEPVDPANKDQKTAADFCDKLGKPRTIAELTKERLRRAAAKVKADNPMFAGDTGFRVFKLDHSNIRAWNPNPADLEASLFDHQDHLLEGRSEADVIYELLLKLGLDLCVPIEQRTIAGREVHSVGGGVLMACLAEQITAKQVEPLAQGIIDWHQELAPAGDTTCVFRDSAFENDVAKTNLAAILEQHGIQNVRSL</sequence>
<dbReference type="Pfam" id="PF01555">
    <property type="entry name" value="N6_N4_Mtase"/>
    <property type="match status" value="1"/>
</dbReference>
<evidence type="ECO:0000256" key="2">
    <source>
        <dbReference type="ARBA" id="ARBA00011900"/>
    </source>
</evidence>
<keyword evidence="4" id="KW-0808">Transferase</keyword>
<gene>
    <name evidence="8" type="primary">mod</name>
    <name evidence="8" type="ORF">KAM348_37480</name>
</gene>
<proteinExistence type="inferred from homology"/>
<evidence type="ECO:0000256" key="4">
    <source>
        <dbReference type="ARBA" id="ARBA00022679"/>
    </source>
</evidence>
<evidence type="ECO:0000313" key="8">
    <source>
        <dbReference type="EMBL" id="GJA56325.1"/>
    </source>
</evidence>
<evidence type="ECO:0000256" key="3">
    <source>
        <dbReference type="ARBA" id="ARBA00022603"/>
    </source>
</evidence>
<keyword evidence="3" id="KW-0489">Methyltransferase</keyword>
<dbReference type="InterPro" id="IPR029063">
    <property type="entry name" value="SAM-dependent_MTases_sf"/>
</dbReference>
<name>A0AAI9PBA8_AERCA</name>
<dbReference type="EMBL" id="BPNL01000063">
    <property type="protein sequence ID" value="GJA56325.1"/>
    <property type="molecule type" value="Genomic_DNA"/>
</dbReference>
<dbReference type="PROSITE" id="PS00092">
    <property type="entry name" value="N6_MTASE"/>
    <property type="match status" value="1"/>
</dbReference>
<dbReference type="GO" id="GO:0009007">
    <property type="term" value="F:site-specific DNA-methyltransferase (adenine-specific) activity"/>
    <property type="evidence" value="ECO:0007669"/>
    <property type="project" value="UniProtKB-EC"/>
</dbReference>
<feature type="domain" description="DNA methylase N-4/N-6" evidence="7">
    <location>
        <begin position="126"/>
        <end position="443"/>
    </location>
</feature>
<evidence type="ECO:0000313" key="9">
    <source>
        <dbReference type="Proteomes" id="UP000887009"/>
    </source>
</evidence>
<dbReference type="InterPro" id="IPR002941">
    <property type="entry name" value="DNA_methylase_N4/N6"/>
</dbReference>
<dbReference type="PIRSF" id="PIRSF015855">
    <property type="entry name" value="TypeIII_Mtase_mKpnI"/>
    <property type="match status" value="1"/>
</dbReference>
<comment type="caution">
    <text evidence="8">The sequence shown here is derived from an EMBL/GenBank/DDBJ whole genome shotgun (WGS) entry which is preliminary data.</text>
</comment>
<dbReference type="GO" id="GO:0008170">
    <property type="term" value="F:N-methyltransferase activity"/>
    <property type="evidence" value="ECO:0007669"/>
    <property type="project" value="InterPro"/>
</dbReference>
<evidence type="ECO:0000256" key="6">
    <source>
        <dbReference type="ARBA" id="ARBA00047942"/>
    </source>
</evidence>
<dbReference type="EC" id="2.1.1.72" evidence="2"/>
<dbReference type="InterPro" id="IPR002295">
    <property type="entry name" value="N4/N6-MTase_EcoPI_Mod-like"/>
</dbReference>
<protein>
    <recommendedName>
        <fullName evidence="2">site-specific DNA-methyltransferase (adenine-specific)</fullName>
        <ecNumber evidence="2">2.1.1.72</ecNumber>
    </recommendedName>
</protein>
<dbReference type="InterPro" id="IPR002052">
    <property type="entry name" value="DNA_methylase_N6_adenine_CS"/>
</dbReference>
<comment type="catalytic activity">
    <reaction evidence="6">
        <text>a 2'-deoxyadenosine in DNA + S-adenosyl-L-methionine = an N(6)-methyl-2'-deoxyadenosine in DNA + S-adenosyl-L-homocysteine + H(+)</text>
        <dbReference type="Rhea" id="RHEA:15197"/>
        <dbReference type="Rhea" id="RHEA-COMP:12418"/>
        <dbReference type="Rhea" id="RHEA-COMP:12419"/>
        <dbReference type="ChEBI" id="CHEBI:15378"/>
        <dbReference type="ChEBI" id="CHEBI:57856"/>
        <dbReference type="ChEBI" id="CHEBI:59789"/>
        <dbReference type="ChEBI" id="CHEBI:90615"/>
        <dbReference type="ChEBI" id="CHEBI:90616"/>
        <dbReference type="EC" id="2.1.1.72"/>
    </reaction>
</comment>
<dbReference type="AlphaFoldDB" id="A0AAI9PBA8"/>
<dbReference type="GO" id="GO:0032259">
    <property type="term" value="P:methylation"/>
    <property type="evidence" value="ECO:0007669"/>
    <property type="project" value="UniProtKB-KW"/>
</dbReference>
<evidence type="ECO:0000256" key="1">
    <source>
        <dbReference type="ARBA" id="ARBA00006594"/>
    </source>
</evidence>
<evidence type="ECO:0000259" key="7">
    <source>
        <dbReference type="Pfam" id="PF01555"/>
    </source>
</evidence>
<keyword evidence="5" id="KW-0949">S-adenosyl-L-methionine</keyword>
<comment type="similarity">
    <text evidence="1">Belongs to the N(4)/N(6)-methyltransferase family.</text>
</comment>
<dbReference type="PRINTS" id="PR00506">
    <property type="entry name" value="D21N6MTFRASE"/>
</dbReference>
<dbReference type="Proteomes" id="UP000887009">
    <property type="component" value="Unassembled WGS sequence"/>
</dbReference>